<evidence type="ECO:0000256" key="3">
    <source>
        <dbReference type="ARBA" id="ARBA00022490"/>
    </source>
</evidence>
<name>A0A937HZX6_9GAMM</name>
<keyword evidence="8 10" id="KW-0030">Aminoacyl-tRNA synthetase</keyword>
<evidence type="ECO:0000313" key="14">
    <source>
        <dbReference type="Proteomes" id="UP000744438"/>
    </source>
</evidence>
<evidence type="ECO:0000256" key="9">
    <source>
        <dbReference type="ARBA" id="ARBA00047639"/>
    </source>
</evidence>
<protein>
    <recommendedName>
        <fullName evidence="10">Histidine--tRNA ligase</fullName>
        <ecNumber evidence="10">6.1.1.21</ecNumber>
    </recommendedName>
    <alternativeName>
        <fullName evidence="10">Histidyl-tRNA synthetase</fullName>
        <shortName evidence="10">HisRS</shortName>
    </alternativeName>
</protein>
<evidence type="ECO:0000256" key="4">
    <source>
        <dbReference type="ARBA" id="ARBA00022598"/>
    </source>
</evidence>
<dbReference type="SUPFAM" id="SSF55681">
    <property type="entry name" value="Class II aaRS and biotin synthetases"/>
    <property type="match status" value="1"/>
</dbReference>
<dbReference type="InterPro" id="IPR036621">
    <property type="entry name" value="Anticodon-bd_dom_sf"/>
</dbReference>
<feature type="binding site" evidence="11">
    <location>
        <begin position="82"/>
        <end position="84"/>
    </location>
    <ligand>
        <name>L-histidine</name>
        <dbReference type="ChEBI" id="CHEBI:57595"/>
    </ligand>
</feature>
<feature type="binding site" evidence="11">
    <location>
        <position position="112"/>
    </location>
    <ligand>
        <name>L-histidine</name>
        <dbReference type="ChEBI" id="CHEBI:57595"/>
    </ligand>
</feature>
<dbReference type="NCBIfam" id="TIGR00442">
    <property type="entry name" value="hisS"/>
    <property type="match status" value="1"/>
</dbReference>
<sequence>MKKISKLRGMQDTDPIETTKINFVENSFNQISKSYGYQEVRFPIIESTDLFKRSVGDQSDIVNKEMFTFESKSGKSMTLRPEGTAGCMRMAIETGLVDAGQQRLSYKGPMFRYERPQKGRSRQFQQLSLEAYGFNDYAIDLEMLEISNFLFEELSVKEEMTLEINSIGSQKDQKEYSQKLKDYFSKYKNDLDEDSLKRLEKNPLRILDSKNQDLENLIKEAPKIDQSISNESQEKFSLIKNYLDDLEIQFKENPLLVRGLDYYNDLVFEWKSNSIGSQDTICGGGRYDSLSKIIGGRETSAIGLSIGLERLCLLIEDSLAKDTKSLLIVALEDSFFLDGMKLASSLRKKLKNFSIQFSGKEKNLKALLKKANKKNTDFMVIIGREEIKNNSYTLKKLSMNQEIKIDNFDSLLKNLK</sequence>
<accession>A0A937HZX6</accession>
<proteinExistence type="inferred from homology"/>
<dbReference type="PROSITE" id="PS50862">
    <property type="entry name" value="AA_TRNA_LIGASE_II"/>
    <property type="match status" value="1"/>
</dbReference>
<dbReference type="InterPro" id="IPR004154">
    <property type="entry name" value="Anticodon-bd"/>
</dbReference>
<keyword evidence="5 10" id="KW-0547">Nucleotide-binding</keyword>
<dbReference type="Pfam" id="PF13393">
    <property type="entry name" value="tRNA-synt_His"/>
    <property type="match status" value="1"/>
</dbReference>
<dbReference type="PANTHER" id="PTHR43707:SF1">
    <property type="entry name" value="HISTIDINE--TRNA LIGASE, MITOCHONDRIAL-RELATED"/>
    <property type="match status" value="1"/>
</dbReference>
<dbReference type="GO" id="GO:0005737">
    <property type="term" value="C:cytoplasm"/>
    <property type="evidence" value="ECO:0007669"/>
    <property type="project" value="UniProtKB-SubCell"/>
</dbReference>
<keyword evidence="4 10" id="KW-0436">Ligase</keyword>
<keyword evidence="7 10" id="KW-0648">Protein biosynthesis</keyword>
<dbReference type="InterPro" id="IPR041715">
    <property type="entry name" value="HisRS-like_core"/>
</dbReference>
<reference evidence="13" key="1">
    <citation type="submission" date="2020-10" db="EMBL/GenBank/DDBJ databases">
        <title>Microbiome of the Black Sea water column analyzed by genome centric metagenomics.</title>
        <authorList>
            <person name="Cabello-Yeves P.J."/>
            <person name="Callieri C."/>
            <person name="Picazo A."/>
            <person name="Mehrshad M."/>
            <person name="Haro-Moreno J.M."/>
            <person name="Roda-Garcia J."/>
            <person name="Dzembekova N."/>
            <person name="Slabakova V."/>
            <person name="Slabakova N."/>
            <person name="Moncheva S."/>
            <person name="Rodriguez-Valera F."/>
        </authorList>
    </citation>
    <scope>NUCLEOTIDE SEQUENCE</scope>
    <source>
        <strain evidence="13">BS307-5m-G49</strain>
    </source>
</reference>
<gene>
    <name evidence="10 13" type="primary">hisS</name>
    <name evidence="13" type="ORF">ISQ63_02890</name>
</gene>
<dbReference type="EC" id="6.1.1.21" evidence="10"/>
<comment type="similarity">
    <text evidence="1 10">Belongs to the class-II aminoacyl-tRNA synthetase family.</text>
</comment>
<dbReference type="GO" id="GO:0006427">
    <property type="term" value="P:histidyl-tRNA aminoacylation"/>
    <property type="evidence" value="ECO:0007669"/>
    <property type="project" value="UniProtKB-UniRule"/>
</dbReference>
<dbReference type="Gene3D" id="3.30.930.10">
    <property type="entry name" value="Bira Bifunctional Protein, Domain 2"/>
    <property type="match status" value="1"/>
</dbReference>
<evidence type="ECO:0000256" key="2">
    <source>
        <dbReference type="ARBA" id="ARBA00011738"/>
    </source>
</evidence>
<feature type="domain" description="Aminoacyl-transfer RNA synthetases class-II family profile" evidence="12">
    <location>
        <begin position="24"/>
        <end position="328"/>
    </location>
</feature>
<feature type="binding site" evidence="11">
    <location>
        <position position="130"/>
    </location>
    <ligand>
        <name>L-histidine</name>
        <dbReference type="ChEBI" id="CHEBI:57595"/>
    </ligand>
</feature>
<evidence type="ECO:0000256" key="1">
    <source>
        <dbReference type="ARBA" id="ARBA00008226"/>
    </source>
</evidence>
<evidence type="ECO:0000256" key="10">
    <source>
        <dbReference type="HAMAP-Rule" id="MF_00127"/>
    </source>
</evidence>
<dbReference type="AlphaFoldDB" id="A0A937HZX6"/>
<evidence type="ECO:0000256" key="11">
    <source>
        <dbReference type="PIRSR" id="PIRSR001549-1"/>
    </source>
</evidence>
<feature type="binding site" evidence="11">
    <location>
        <begin position="262"/>
        <end position="263"/>
    </location>
    <ligand>
        <name>L-histidine</name>
        <dbReference type="ChEBI" id="CHEBI:57595"/>
    </ligand>
</feature>
<dbReference type="HAMAP" id="MF_00127">
    <property type="entry name" value="His_tRNA_synth"/>
    <property type="match status" value="1"/>
</dbReference>
<dbReference type="Pfam" id="PF03129">
    <property type="entry name" value="HGTP_anticodon"/>
    <property type="match status" value="1"/>
</dbReference>
<evidence type="ECO:0000259" key="12">
    <source>
        <dbReference type="PROSITE" id="PS50862"/>
    </source>
</evidence>
<feature type="binding site" evidence="11">
    <location>
        <position position="258"/>
    </location>
    <ligand>
        <name>L-histidine</name>
        <dbReference type="ChEBI" id="CHEBI:57595"/>
    </ligand>
</feature>
<dbReference type="Gene3D" id="3.40.50.800">
    <property type="entry name" value="Anticodon-binding domain"/>
    <property type="match status" value="1"/>
</dbReference>
<dbReference type="PANTHER" id="PTHR43707">
    <property type="entry name" value="HISTIDYL-TRNA SYNTHETASE"/>
    <property type="match status" value="1"/>
</dbReference>
<organism evidence="13 14">
    <name type="scientific">SAR86 cluster bacterium</name>
    <dbReference type="NCBI Taxonomy" id="2030880"/>
    <lineage>
        <taxon>Bacteria</taxon>
        <taxon>Pseudomonadati</taxon>
        <taxon>Pseudomonadota</taxon>
        <taxon>Gammaproteobacteria</taxon>
        <taxon>SAR86 cluster</taxon>
    </lineage>
</organism>
<dbReference type="Proteomes" id="UP000744438">
    <property type="component" value="Unassembled WGS sequence"/>
</dbReference>
<evidence type="ECO:0000313" key="13">
    <source>
        <dbReference type="EMBL" id="MBL6811814.1"/>
    </source>
</evidence>
<dbReference type="InterPro" id="IPR045864">
    <property type="entry name" value="aa-tRNA-synth_II/BPL/LPL"/>
</dbReference>
<evidence type="ECO:0000256" key="6">
    <source>
        <dbReference type="ARBA" id="ARBA00022840"/>
    </source>
</evidence>
<comment type="subunit">
    <text evidence="2 10">Homodimer.</text>
</comment>
<dbReference type="EMBL" id="JADHQC010000013">
    <property type="protein sequence ID" value="MBL6811814.1"/>
    <property type="molecule type" value="Genomic_DNA"/>
</dbReference>
<comment type="catalytic activity">
    <reaction evidence="9 10">
        <text>tRNA(His) + L-histidine + ATP = L-histidyl-tRNA(His) + AMP + diphosphate + H(+)</text>
        <dbReference type="Rhea" id="RHEA:17313"/>
        <dbReference type="Rhea" id="RHEA-COMP:9665"/>
        <dbReference type="Rhea" id="RHEA-COMP:9689"/>
        <dbReference type="ChEBI" id="CHEBI:15378"/>
        <dbReference type="ChEBI" id="CHEBI:30616"/>
        <dbReference type="ChEBI" id="CHEBI:33019"/>
        <dbReference type="ChEBI" id="CHEBI:57595"/>
        <dbReference type="ChEBI" id="CHEBI:78442"/>
        <dbReference type="ChEBI" id="CHEBI:78527"/>
        <dbReference type="ChEBI" id="CHEBI:456215"/>
        <dbReference type="EC" id="6.1.1.21"/>
    </reaction>
</comment>
<comment type="caution">
    <text evidence="13">The sequence shown here is derived from an EMBL/GenBank/DDBJ whole genome shotgun (WGS) entry which is preliminary data.</text>
</comment>
<dbReference type="SUPFAM" id="SSF52954">
    <property type="entry name" value="Class II aaRS ABD-related"/>
    <property type="match status" value="1"/>
</dbReference>
<keyword evidence="6 10" id="KW-0067">ATP-binding</keyword>
<dbReference type="InterPro" id="IPR006195">
    <property type="entry name" value="aa-tRNA-synth_II"/>
</dbReference>
<evidence type="ECO:0000256" key="5">
    <source>
        <dbReference type="ARBA" id="ARBA00022741"/>
    </source>
</evidence>
<dbReference type="InterPro" id="IPR004516">
    <property type="entry name" value="HisRS/HisZ"/>
</dbReference>
<evidence type="ECO:0000256" key="8">
    <source>
        <dbReference type="ARBA" id="ARBA00023146"/>
    </source>
</evidence>
<keyword evidence="3 10" id="KW-0963">Cytoplasm</keyword>
<dbReference type="GO" id="GO:0005524">
    <property type="term" value="F:ATP binding"/>
    <property type="evidence" value="ECO:0007669"/>
    <property type="project" value="UniProtKB-UniRule"/>
</dbReference>
<dbReference type="PIRSF" id="PIRSF001549">
    <property type="entry name" value="His-tRNA_synth"/>
    <property type="match status" value="1"/>
</dbReference>
<comment type="subcellular location">
    <subcellularLocation>
        <location evidence="10">Cytoplasm</location>
    </subcellularLocation>
</comment>
<dbReference type="GO" id="GO:0004821">
    <property type="term" value="F:histidine-tRNA ligase activity"/>
    <property type="evidence" value="ECO:0007669"/>
    <property type="project" value="UniProtKB-UniRule"/>
</dbReference>
<evidence type="ECO:0000256" key="7">
    <source>
        <dbReference type="ARBA" id="ARBA00022917"/>
    </source>
</evidence>
<feature type="binding site" evidence="11">
    <location>
        <position position="126"/>
    </location>
    <ligand>
        <name>L-histidine</name>
        <dbReference type="ChEBI" id="CHEBI:57595"/>
    </ligand>
</feature>
<dbReference type="InterPro" id="IPR015807">
    <property type="entry name" value="His-tRNA-ligase"/>
</dbReference>
<dbReference type="CDD" id="cd00773">
    <property type="entry name" value="HisRS-like_core"/>
    <property type="match status" value="1"/>
</dbReference>